<dbReference type="HAMAP" id="MF_00321">
    <property type="entry name" value="GTPase_EngB"/>
    <property type="match status" value="1"/>
</dbReference>
<feature type="region of interest" description="Disordered" evidence="8">
    <location>
        <begin position="546"/>
        <end position="742"/>
    </location>
</feature>
<evidence type="ECO:0000256" key="2">
    <source>
        <dbReference type="ARBA" id="ARBA00009638"/>
    </source>
</evidence>
<accession>A0A0D2K0T7</accession>
<feature type="compositionally biased region" description="Low complexity" evidence="8">
    <location>
        <begin position="609"/>
        <end position="628"/>
    </location>
</feature>
<dbReference type="Gene3D" id="3.40.50.300">
    <property type="entry name" value="P-loop containing nucleotide triphosphate hydrolases"/>
    <property type="match status" value="1"/>
</dbReference>
<evidence type="ECO:0000313" key="10">
    <source>
        <dbReference type="EMBL" id="KIX96604.1"/>
    </source>
</evidence>
<dbReference type="PANTHER" id="PTHR46498:SF1">
    <property type="entry name" value="GTP-BINDING PROTEIN 8"/>
    <property type="match status" value="1"/>
</dbReference>
<keyword evidence="11" id="KW-1185">Reference proteome</keyword>
<dbReference type="SUPFAM" id="SSF52540">
    <property type="entry name" value="P-loop containing nucleoside triphosphate hydrolases"/>
    <property type="match status" value="1"/>
</dbReference>
<dbReference type="GO" id="GO:0005525">
    <property type="term" value="F:GTP binding"/>
    <property type="evidence" value="ECO:0007669"/>
    <property type="project" value="UniProtKB-KW"/>
</dbReference>
<dbReference type="InterPro" id="IPR027417">
    <property type="entry name" value="P-loop_NTPase"/>
</dbReference>
<dbReference type="GO" id="GO:0046872">
    <property type="term" value="F:metal ion binding"/>
    <property type="evidence" value="ECO:0007669"/>
    <property type="project" value="UniProtKB-KW"/>
</dbReference>
<evidence type="ECO:0000256" key="6">
    <source>
        <dbReference type="ARBA" id="ARBA00022842"/>
    </source>
</evidence>
<dbReference type="RefSeq" id="XP_016630727.1">
    <property type="nucleotide sequence ID" value="XM_016778367.1"/>
</dbReference>
<dbReference type="InterPro" id="IPR019987">
    <property type="entry name" value="GTP-bd_ribosome_bio_YsxC"/>
</dbReference>
<dbReference type="InterPro" id="IPR006073">
    <property type="entry name" value="GTP-bd"/>
</dbReference>
<feature type="domain" description="EngB-type G" evidence="9">
    <location>
        <begin position="218"/>
        <end position="422"/>
    </location>
</feature>
<dbReference type="GO" id="GO:0005739">
    <property type="term" value="C:mitochondrion"/>
    <property type="evidence" value="ECO:0007669"/>
    <property type="project" value="TreeGrafter"/>
</dbReference>
<evidence type="ECO:0000256" key="8">
    <source>
        <dbReference type="SAM" id="MobiDB-lite"/>
    </source>
</evidence>
<sequence>MAARTPESGLIERRRPVCMQLRYADCAWGEGQECRLLVKATRLPGWAAKVEFNWRNRPLKFGPLGHALQDPQTPKFPWSPRAALPHPLPTIDLFLQDWPQSFTILPPNQMQSFTCFTCRLVSRSRLRQRLIELQNGRRRLSSTRFQPRSNTRSRLQESMSDIAGSWYWDTAPPTKENLAAAAHFFKNHKPSRTWTGTGWKTTEAWRRSPKYSQEQNILVPEVIFVGRSNVGKSTLINALTSSDLNRVSATPGMTEVMAAWALAAKDEHGGALKGWDGDVNPKVTLVDMPGYGFGSRSEWGAQIVSYLNNRRNLRRAFLLVDSGHGVMAADRHMLEIFHKLGIPFQIVATKCDRLSSKVSEGGIRETLTRLRDQANFEGQSALMLGEMIAVGALENIATTKNANQNALGLTNLQWAILKAANLEWYAMEKAADHKVISKSAISRPSPIGAEISHLIHTKGSESPKPARSSGNASTALPNLSLQEFMREILGFGSGGSAGASTEPQGNRAAPRVFDSLKKVEGNKPGKANAGSSLHDQLDLLITELKSRRRSEGESTNGLSGEETTPFDLPLTRPTPGPEPPSPKRTTPQAPLSGKAAVSQGIDGFEGIFPESSPKSSSKSGKAQQQSPQTLHQRRQNRAAPVEPKPSRSQPLPPPGQQQPEFVGKGVSRGLDAFEAMFTAPPTQPTTKSSKQQRQRQPQASGRRQKTRAAQNESPAQPRGREQPALKGKGVTRGLDAFESMFS</sequence>
<feature type="compositionally biased region" description="Pro residues" evidence="8">
    <location>
        <begin position="572"/>
        <end position="582"/>
    </location>
</feature>
<evidence type="ECO:0000256" key="1">
    <source>
        <dbReference type="ARBA" id="ARBA00001946"/>
    </source>
</evidence>
<evidence type="ECO:0000256" key="5">
    <source>
        <dbReference type="ARBA" id="ARBA00022741"/>
    </source>
</evidence>
<evidence type="ECO:0000256" key="7">
    <source>
        <dbReference type="ARBA" id="ARBA00023134"/>
    </source>
</evidence>
<dbReference type="Proteomes" id="UP000053411">
    <property type="component" value="Unassembled WGS sequence"/>
</dbReference>
<dbReference type="GeneID" id="27713616"/>
<proteinExistence type="inferred from homology"/>
<dbReference type="PROSITE" id="PS51706">
    <property type="entry name" value="G_ENGB"/>
    <property type="match status" value="1"/>
</dbReference>
<organism evidence="10 11">
    <name type="scientific">Fonsecaea multimorphosa CBS 102226</name>
    <dbReference type="NCBI Taxonomy" id="1442371"/>
    <lineage>
        <taxon>Eukaryota</taxon>
        <taxon>Fungi</taxon>
        <taxon>Dikarya</taxon>
        <taxon>Ascomycota</taxon>
        <taxon>Pezizomycotina</taxon>
        <taxon>Eurotiomycetes</taxon>
        <taxon>Chaetothyriomycetidae</taxon>
        <taxon>Chaetothyriales</taxon>
        <taxon>Herpotrichiellaceae</taxon>
        <taxon>Fonsecaea</taxon>
    </lineage>
</organism>
<evidence type="ECO:0000256" key="4">
    <source>
        <dbReference type="ARBA" id="ARBA00022723"/>
    </source>
</evidence>
<dbReference type="PANTHER" id="PTHR46498">
    <property type="entry name" value="GTP-BINDING PROTEIN 8"/>
    <property type="match status" value="1"/>
</dbReference>
<dbReference type="OrthoDB" id="391988at2759"/>
<reference evidence="10 11" key="1">
    <citation type="submission" date="2015-01" db="EMBL/GenBank/DDBJ databases">
        <title>The Genome Sequence of Fonsecaea multimorphosa CBS 102226.</title>
        <authorList>
            <consortium name="The Broad Institute Genomics Platform"/>
            <person name="Cuomo C."/>
            <person name="de Hoog S."/>
            <person name="Gorbushina A."/>
            <person name="Stielow B."/>
            <person name="Teixiera M."/>
            <person name="Abouelleil A."/>
            <person name="Chapman S.B."/>
            <person name="Priest M."/>
            <person name="Young S.K."/>
            <person name="Wortman J."/>
            <person name="Nusbaum C."/>
            <person name="Birren B."/>
        </authorList>
    </citation>
    <scope>NUCLEOTIDE SEQUENCE [LARGE SCALE GENOMIC DNA]</scope>
    <source>
        <strain evidence="10 11">CBS 102226</strain>
    </source>
</reference>
<name>A0A0D2K0T7_9EURO</name>
<dbReference type="Pfam" id="PF01926">
    <property type="entry name" value="MMR_HSR1"/>
    <property type="match status" value="1"/>
</dbReference>
<comment type="cofactor">
    <cofactor evidence="1">
        <name>Mg(2+)</name>
        <dbReference type="ChEBI" id="CHEBI:18420"/>
    </cofactor>
</comment>
<keyword evidence="5" id="KW-0547">Nucleotide-binding</keyword>
<keyword evidence="6" id="KW-0460">Magnesium</keyword>
<dbReference type="VEuPathDB" id="FungiDB:Z520_07870"/>
<dbReference type="CDD" id="cd01876">
    <property type="entry name" value="YihA_EngB"/>
    <property type="match status" value="1"/>
</dbReference>
<protein>
    <recommendedName>
        <fullName evidence="3">GTP-binding protein 8</fullName>
    </recommendedName>
</protein>
<dbReference type="InterPro" id="IPR030393">
    <property type="entry name" value="G_ENGB_dom"/>
</dbReference>
<keyword evidence="7" id="KW-0342">GTP-binding</keyword>
<dbReference type="PRINTS" id="PR00326">
    <property type="entry name" value="GTP1OBG"/>
</dbReference>
<gene>
    <name evidence="10" type="ORF">Z520_07870</name>
</gene>
<evidence type="ECO:0000259" key="9">
    <source>
        <dbReference type="PROSITE" id="PS51706"/>
    </source>
</evidence>
<dbReference type="STRING" id="1442371.A0A0D2K0T7"/>
<comment type="similarity">
    <text evidence="2">Belongs to the TRAFAC class TrmE-Era-EngA-EngB-Septin-like GTPase superfamily. EngB GTPase family.</text>
</comment>
<dbReference type="InterPro" id="IPR052279">
    <property type="entry name" value="EngB_GTPase"/>
</dbReference>
<evidence type="ECO:0000313" key="11">
    <source>
        <dbReference type="Proteomes" id="UP000053411"/>
    </source>
</evidence>
<evidence type="ECO:0000256" key="3">
    <source>
        <dbReference type="ARBA" id="ARBA00015370"/>
    </source>
</evidence>
<dbReference type="AlphaFoldDB" id="A0A0D2K0T7"/>
<keyword evidence="4" id="KW-0479">Metal-binding</keyword>
<dbReference type="EMBL" id="KN848077">
    <property type="protein sequence ID" value="KIX96604.1"/>
    <property type="molecule type" value="Genomic_DNA"/>
</dbReference>
<feature type="compositionally biased region" description="Polar residues" evidence="8">
    <location>
        <begin position="553"/>
        <end position="562"/>
    </location>
</feature>